<dbReference type="AlphaFoldDB" id="A0A1G7TYL0"/>
<dbReference type="PROSITE" id="PS51257">
    <property type="entry name" value="PROKAR_LIPOPROTEIN"/>
    <property type="match status" value="1"/>
</dbReference>
<keyword evidence="3" id="KW-1185">Reference proteome</keyword>
<proteinExistence type="predicted"/>
<dbReference type="RefSeq" id="WP_093364291.1">
    <property type="nucleotide sequence ID" value="NZ_FNCW01000001.1"/>
</dbReference>
<evidence type="ECO:0000259" key="1">
    <source>
        <dbReference type="Pfam" id="PF03724"/>
    </source>
</evidence>
<dbReference type="Pfam" id="PF03724">
    <property type="entry name" value="META"/>
    <property type="match status" value="1"/>
</dbReference>
<dbReference type="EMBL" id="FNCW01000001">
    <property type="protein sequence ID" value="SDG40258.1"/>
    <property type="molecule type" value="Genomic_DNA"/>
</dbReference>
<dbReference type="Gene3D" id="2.40.128.270">
    <property type="match status" value="1"/>
</dbReference>
<dbReference type="InterPro" id="IPR038670">
    <property type="entry name" value="HslJ-like_sf"/>
</dbReference>
<accession>A0A1G7TYL0</accession>
<organism evidence="2 3">
    <name type="scientific">Psychroflexus sediminis</name>
    <dbReference type="NCBI Taxonomy" id="470826"/>
    <lineage>
        <taxon>Bacteria</taxon>
        <taxon>Pseudomonadati</taxon>
        <taxon>Bacteroidota</taxon>
        <taxon>Flavobacteriia</taxon>
        <taxon>Flavobacteriales</taxon>
        <taxon>Flavobacteriaceae</taxon>
        <taxon>Psychroflexus</taxon>
    </lineage>
</organism>
<protein>
    <submittedName>
        <fullName evidence="2">Heat shock protein HslJ</fullName>
    </submittedName>
</protein>
<sequence length="138" mass="15357">MKGILNSGILVVSLVIILGSCKAQKRTSDQLIAQEYAITQLGDKEVSESELTLKVNPENSVISGYAGCNNYSYSYKLKEGKLNLGYATATKIYCEDSMELENLFFQKMSSVTQFESSKQAIYFKNEDGKILVKAKKKD</sequence>
<gene>
    <name evidence="2" type="ORF">SAMN04488027_101135</name>
</gene>
<reference evidence="2 3" key="1">
    <citation type="submission" date="2016-10" db="EMBL/GenBank/DDBJ databases">
        <authorList>
            <person name="de Groot N.N."/>
        </authorList>
    </citation>
    <scope>NUCLEOTIDE SEQUENCE [LARGE SCALE GENOMIC DNA]</scope>
    <source>
        <strain evidence="2 3">DSM 19803</strain>
    </source>
</reference>
<dbReference type="Proteomes" id="UP000199296">
    <property type="component" value="Unassembled WGS sequence"/>
</dbReference>
<dbReference type="PANTHER" id="PTHR35535">
    <property type="entry name" value="HEAT SHOCK PROTEIN HSLJ"/>
    <property type="match status" value="1"/>
</dbReference>
<dbReference type="InterPro" id="IPR053147">
    <property type="entry name" value="Hsp_HslJ-like"/>
</dbReference>
<evidence type="ECO:0000313" key="3">
    <source>
        <dbReference type="Proteomes" id="UP000199296"/>
    </source>
</evidence>
<name>A0A1G7TYL0_9FLAO</name>
<dbReference type="OrthoDB" id="1432946at2"/>
<keyword evidence="2" id="KW-0346">Stress response</keyword>
<evidence type="ECO:0000313" key="2">
    <source>
        <dbReference type="EMBL" id="SDG40258.1"/>
    </source>
</evidence>
<dbReference type="PANTHER" id="PTHR35535:SF2">
    <property type="entry name" value="DUF306 DOMAIN-CONTAINING PROTEIN"/>
    <property type="match status" value="1"/>
</dbReference>
<dbReference type="InterPro" id="IPR005184">
    <property type="entry name" value="DUF306_Meta_HslJ"/>
</dbReference>
<dbReference type="STRING" id="470826.SAMN04488027_101135"/>
<feature type="domain" description="DUF306" evidence="1">
    <location>
        <begin position="30"/>
        <end position="131"/>
    </location>
</feature>